<dbReference type="EMBL" id="JAAAJB010000022">
    <property type="protein sequence ID" value="KAG0269573.1"/>
    <property type="molecule type" value="Genomic_DNA"/>
</dbReference>
<keyword evidence="2" id="KW-1185">Reference proteome</keyword>
<sequence length="202" mass="23203">MQFPNELIALVIQHVDNACTLHAMLSVSKDVFIMAAPALYRRPLWPELSESSGYKLIDWLLTLSVAEDKNTDLLRHIRNIGPQTREGTRPSIDYLSLISAFQWVNISWWGCLAGWTKETSGARQLVFGMYTAMAARLRNLSTIYIHFDPHQPFHAVCDDAVLMIEAIQEQHGANLLRACYVRFYQRIRQRPVFHARMDLLSS</sequence>
<comment type="caution">
    <text evidence="1">The sequence shown here is derived from an EMBL/GenBank/DDBJ whole genome shotgun (WGS) entry which is preliminary data.</text>
</comment>
<evidence type="ECO:0000313" key="2">
    <source>
        <dbReference type="Proteomes" id="UP000807716"/>
    </source>
</evidence>
<organism evidence="1 2">
    <name type="scientific">Actinomortierella ambigua</name>
    <dbReference type="NCBI Taxonomy" id="1343610"/>
    <lineage>
        <taxon>Eukaryota</taxon>
        <taxon>Fungi</taxon>
        <taxon>Fungi incertae sedis</taxon>
        <taxon>Mucoromycota</taxon>
        <taxon>Mortierellomycotina</taxon>
        <taxon>Mortierellomycetes</taxon>
        <taxon>Mortierellales</taxon>
        <taxon>Mortierellaceae</taxon>
        <taxon>Actinomortierella</taxon>
    </lineage>
</organism>
<accession>A0A9P6QJK1</accession>
<dbReference type="AlphaFoldDB" id="A0A9P6QJK1"/>
<reference evidence="1" key="1">
    <citation type="journal article" date="2020" name="Fungal Divers.">
        <title>Resolving the Mortierellaceae phylogeny through synthesis of multi-gene phylogenetics and phylogenomics.</title>
        <authorList>
            <person name="Vandepol N."/>
            <person name="Liber J."/>
            <person name="Desiro A."/>
            <person name="Na H."/>
            <person name="Kennedy M."/>
            <person name="Barry K."/>
            <person name="Grigoriev I.V."/>
            <person name="Miller A.N."/>
            <person name="O'Donnell K."/>
            <person name="Stajich J.E."/>
            <person name="Bonito G."/>
        </authorList>
    </citation>
    <scope>NUCLEOTIDE SEQUENCE</scope>
    <source>
        <strain evidence="1">BC1065</strain>
    </source>
</reference>
<dbReference type="Proteomes" id="UP000807716">
    <property type="component" value="Unassembled WGS sequence"/>
</dbReference>
<protein>
    <submittedName>
        <fullName evidence="1">Uncharacterized protein</fullName>
    </submittedName>
</protein>
<name>A0A9P6QJK1_9FUNG</name>
<evidence type="ECO:0000313" key="1">
    <source>
        <dbReference type="EMBL" id="KAG0269573.1"/>
    </source>
</evidence>
<gene>
    <name evidence="1" type="ORF">DFQ27_003036</name>
</gene>
<proteinExistence type="predicted"/>